<organism evidence="1 2">
    <name type="scientific">Alteromonas gilva</name>
    <dbReference type="NCBI Taxonomy" id="2987522"/>
    <lineage>
        <taxon>Bacteria</taxon>
        <taxon>Pseudomonadati</taxon>
        <taxon>Pseudomonadota</taxon>
        <taxon>Gammaproteobacteria</taxon>
        <taxon>Alteromonadales</taxon>
        <taxon>Alteromonadaceae</taxon>
        <taxon>Alteromonas/Salinimonas group</taxon>
        <taxon>Alteromonas</taxon>
    </lineage>
</organism>
<dbReference type="Proteomes" id="UP001218788">
    <property type="component" value="Unassembled WGS sequence"/>
</dbReference>
<reference evidence="1 2" key="1">
    <citation type="submission" date="2022-10" db="EMBL/GenBank/DDBJ databases">
        <title>Alteromonas sp. chi3 Genome sequencing.</title>
        <authorList>
            <person name="Park S."/>
        </authorList>
    </citation>
    <scope>NUCLEOTIDE SEQUENCE [LARGE SCALE GENOMIC DNA]</scope>
    <source>
        <strain evidence="2">chi3</strain>
    </source>
</reference>
<comment type="caution">
    <text evidence="1">The sequence shown here is derived from an EMBL/GenBank/DDBJ whole genome shotgun (WGS) entry which is preliminary data.</text>
</comment>
<evidence type="ECO:0000313" key="1">
    <source>
        <dbReference type="EMBL" id="MDC8832568.1"/>
    </source>
</evidence>
<name>A0ABT5L995_9ALTE</name>
<proteinExistence type="predicted"/>
<dbReference type="RefSeq" id="WP_273642403.1">
    <property type="nucleotide sequence ID" value="NZ_JAQQXP010000003.1"/>
</dbReference>
<accession>A0ABT5L995</accession>
<evidence type="ECO:0000313" key="2">
    <source>
        <dbReference type="Proteomes" id="UP001218788"/>
    </source>
</evidence>
<dbReference type="EMBL" id="JAQQXP010000003">
    <property type="protein sequence ID" value="MDC8832568.1"/>
    <property type="molecule type" value="Genomic_DNA"/>
</dbReference>
<sequence>MRERTLNIDMDHGNWMVNIINEHDDNGVYELVSPAKSAPVHIHDEHLSGFEYSITGKANSPFTIRLDDTVLAEGKISASGISRGRGVI</sequence>
<protein>
    <submittedName>
        <fullName evidence="1">Uncharacterized protein</fullName>
    </submittedName>
</protein>
<keyword evidence="2" id="KW-1185">Reference proteome</keyword>
<gene>
    <name evidence="1" type="ORF">OIK42_17580</name>
</gene>